<keyword evidence="13" id="KW-1185">Reference proteome</keyword>
<reference evidence="11 13" key="1">
    <citation type="submission" date="2015-09" db="EMBL/GenBank/DDBJ databases">
        <title>Draft genome sequence of Hydrogenibacillus schlegelii DSM 2000.</title>
        <authorList>
            <person name="Hemp J."/>
        </authorList>
    </citation>
    <scope>NUCLEOTIDE SEQUENCE [LARGE SCALE GENOMIC DNA]</scope>
    <source>
        <strain evidence="11 13">MA 48</strain>
    </source>
</reference>
<dbReference type="STRING" id="1484.SA87_09815"/>
<dbReference type="Pfam" id="PF03023">
    <property type="entry name" value="MurJ"/>
    <property type="match status" value="1"/>
</dbReference>
<feature type="transmembrane region" description="Helical" evidence="8">
    <location>
        <begin position="264"/>
        <end position="284"/>
    </location>
</feature>
<dbReference type="EMBL" id="JXBB01000009">
    <property type="protein sequence ID" value="OAR04889.1"/>
    <property type="molecule type" value="Genomic_DNA"/>
</dbReference>
<comment type="caution">
    <text evidence="11">The sequence shown here is derived from an EMBL/GenBank/DDBJ whole genome shotgun (WGS) entry which is preliminary data.</text>
</comment>
<evidence type="ECO:0000256" key="2">
    <source>
        <dbReference type="ARBA" id="ARBA00022475"/>
    </source>
</evidence>
<accession>A0A179ISU8</accession>
<feature type="transmembrane region" description="Helical" evidence="8">
    <location>
        <begin position="342"/>
        <end position="363"/>
    </location>
</feature>
<comment type="function">
    <text evidence="8 9">Involved in peptidoglycan biosynthesis. Transports lipid-linked peptidoglycan precursors from the inner to the outer leaflet of the cytoplasmic membrane.</text>
</comment>
<feature type="transmembrane region" description="Helical" evidence="8">
    <location>
        <begin position="128"/>
        <end position="146"/>
    </location>
</feature>
<organism evidence="11 13">
    <name type="scientific">Hydrogenibacillus schlegelii</name>
    <name type="common">Bacillus schlegelii</name>
    <dbReference type="NCBI Taxonomy" id="1484"/>
    <lineage>
        <taxon>Bacteria</taxon>
        <taxon>Bacillati</taxon>
        <taxon>Bacillota</taxon>
        <taxon>Bacilli</taxon>
        <taxon>Bacillales</taxon>
        <taxon>Bacillales Family X. Incertae Sedis</taxon>
        <taxon>Hydrogenibacillus</taxon>
    </lineage>
</organism>
<dbReference type="GO" id="GO:0008360">
    <property type="term" value="P:regulation of cell shape"/>
    <property type="evidence" value="ECO:0007669"/>
    <property type="project" value="UniProtKB-UniRule"/>
</dbReference>
<feature type="transmembrane region" description="Helical" evidence="8">
    <location>
        <begin position="304"/>
        <end position="330"/>
    </location>
</feature>
<dbReference type="PANTHER" id="PTHR47019:SF1">
    <property type="entry name" value="LIPID II FLIPPASE MURJ"/>
    <property type="match status" value="1"/>
</dbReference>
<dbReference type="UniPathway" id="UPA00219"/>
<dbReference type="EMBL" id="PEBV01000018">
    <property type="protein sequence ID" value="PTQ53000.1"/>
    <property type="molecule type" value="Genomic_DNA"/>
</dbReference>
<dbReference type="RefSeq" id="WP_066199422.1">
    <property type="nucleotide sequence ID" value="NZ_CBCSAS010000016.1"/>
</dbReference>
<feature type="transmembrane region" description="Helical" evidence="8">
    <location>
        <begin position="44"/>
        <end position="66"/>
    </location>
</feature>
<reference evidence="12 14" key="2">
    <citation type="submission" date="2017-08" db="EMBL/GenBank/DDBJ databases">
        <title>Burning lignite coal seam in the remote Altai Mountains harbors a hydrogen-driven thermophilic microbial community.</title>
        <authorList>
            <person name="Kadnikov V.V."/>
            <person name="Mardanov A.V."/>
            <person name="Ivasenko D."/>
            <person name="Beletsky A.V."/>
            <person name="Karnachuk O.V."/>
            <person name="Ravin N.V."/>
        </authorList>
    </citation>
    <scope>NUCLEOTIDE SEQUENCE [LARGE SCALE GENOMIC DNA]</scope>
    <source>
        <strain evidence="12">AL33</strain>
    </source>
</reference>
<keyword evidence="4 8" id="KW-0133">Cell shape</keyword>
<dbReference type="HAMAP" id="MF_02078">
    <property type="entry name" value="MurJ_MviN"/>
    <property type="match status" value="1"/>
</dbReference>
<dbReference type="OrthoDB" id="9804143at2"/>
<name>A0A179ISU8_HYDSH</name>
<dbReference type="GO" id="GO:0009252">
    <property type="term" value="P:peptidoglycan biosynthetic process"/>
    <property type="evidence" value="ECO:0007669"/>
    <property type="project" value="UniProtKB-UniRule"/>
</dbReference>
<comment type="pathway">
    <text evidence="8">Cell wall biogenesis; peptidoglycan biosynthesis.</text>
</comment>
<evidence type="ECO:0000313" key="12">
    <source>
        <dbReference type="EMBL" id="PTQ53000.1"/>
    </source>
</evidence>
<evidence type="ECO:0000313" key="11">
    <source>
        <dbReference type="EMBL" id="OAR04889.1"/>
    </source>
</evidence>
<feature type="transmembrane region" description="Helical" evidence="8">
    <location>
        <begin position="179"/>
        <end position="202"/>
    </location>
</feature>
<comment type="subcellular location">
    <subcellularLocation>
        <location evidence="1 8">Cell membrane</location>
        <topology evidence="1 8">Multi-pass membrane protein</topology>
    </subcellularLocation>
</comment>
<feature type="transmembrane region" description="Helical" evidence="8">
    <location>
        <begin position="375"/>
        <end position="395"/>
    </location>
</feature>
<keyword evidence="7 8" id="KW-0472">Membrane</keyword>
<dbReference type="Proteomes" id="UP000243024">
    <property type="component" value="Unassembled WGS sequence"/>
</dbReference>
<sequence length="517" mass="55027">MQRGVVFTTAAIMAITLLSRLLGFVRETAIAAYFGASVESDAYFIAYSIPGVLFAAMAAAIGTTFIPVYQRLEGAERERFMHNATTVIGLVSLVTSAVAFVFAPGLVRLFAPGFGPEAAALTADLSRILLWMIVFLTLNAIFTAYLQSRGRFLAPAAVGIPFNVVVVGYLLIFGRSLGIAGFTWVTLLAVAVQVVFLLPSMVREGYRYRVVFDLKEPGIRQVVGLIGPVMIGTVAAQLNIVVDRMLASGLSEGSISALNYSNKVVQLAYGIVVLSVLSVLYPRFSRQAADGDLGALRESVARSFAALMLILVPITVGSLLLARPIIAVLFERGAFDARATELTAGAFFFFSLGLIGLGTRELWTKAFYALQDTRTPMLNGVIAIVLNIALNLLLVGPMQHLGLALATSIALTVASLMQYVSLRRRIGGVGLPAVRKSLARSALASAGMGAALWPIAGSPLLGEGSAVWRALVLTAVIAGGGLLYAGLLSLFREPLWLEALARARGAFRRRVAALRRS</sequence>
<feature type="transmembrane region" description="Helical" evidence="8">
    <location>
        <begin position="153"/>
        <end position="173"/>
    </location>
</feature>
<feature type="transmembrane region" description="Helical" evidence="8">
    <location>
        <begin position="467"/>
        <end position="491"/>
    </location>
</feature>
<dbReference type="GO" id="GO:0015648">
    <property type="term" value="F:lipid-linked peptidoglycan transporter activity"/>
    <property type="evidence" value="ECO:0007669"/>
    <property type="project" value="UniProtKB-UniRule"/>
</dbReference>
<evidence type="ECO:0000256" key="3">
    <source>
        <dbReference type="ARBA" id="ARBA00022692"/>
    </source>
</evidence>
<comment type="similarity">
    <text evidence="8 9">Belongs to the MurJ/MviN family.</text>
</comment>
<protein>
    <recommendedName>
        <fullName evidence="8">Probable lipid II flippase MurJ</fullName>
    </recommendedName>
</protein>
<feature type="transmembrane region" description="Helical" evidence="8">
    <location>
        <begin position="5"/>
        <end position="24"/>
    </location>
</feature>
<dbReference type="Proteomes" id="UP000244180">
    <property type="component" value="Unassembled WGS sequence"/>
</dbReference>
<feature type="transmembrane region" description="Helical" evidence="8">
    <location>
        <begin position="222"/>
        <end position="242"/>
    </location>
</feature>
<feature type="transmembrane region" description="Helical" evidence="8">
    <location>
        <begin position="441"/>
        <end position="461"/>
    </location>
</feature>
<keyword evidence="3 8" id="KW-0812">Transmembrane</keyword>
<evidence type="ECO:0000256" key="5">
    <source>
        <dbReference type="ARBA" id="ARBA00022984"/>
    </source>
</evidence>
<dbReference type="InterPro" id="IPR051050">
    <property type="entry name" value="Lipid_II_flippase_MurJ/MviN"/>
</dbReference>
<dbReference type="CDD" id="cd13123">
    <property type="entry name" value="MATE_MurJ_like"/>
    <property type="match status" value="1"/>
</dbReference>
<reference evidence="10" key="3">
    <citation type="journal article" date="2021" name="Microbiology">
        <title>Metagenomic Analysis of the Microbial Community in the Underground Coal Fire Area (Kemerovo Region, Russia) Revealed Predominance of Thermophilic Members of the Phyla Deinococcus-thermus, Aquificae, and Firmicutes.</title>
        <authorList>
            <person name="Kadnikov V."/>
            <person name="Mardanov A.V."/>
            <person name="Beletsky A.V."/>
            <person name="Karnachuk O.V."/>
            <person name="Ravin N.V."/>
        </authorList>
    </citation>
    <scope>NUCLEOTIDE SEQUENCE</scope>
    <source>
        <strain evidence="10">RBS10-49</strain>
    </source>
</reference>
<feature type="transmembrane region" description="Helical" evidence="8">
    <location>
        <begin position="401"/>
        <end position="420"/>
    </location>
</feature>
<dbReference type="GO" id="GO:0071555">
    <property type="term" value="P:cell wall organization"/>
    <property type="evidence" value="ECO:0007669"/>
    <property type="project" value="UniProtKB-UniRule"/>
</dbReference>
<feature type="transmembrane region" description="Helical" evidence="8">
    <location>
        <begin position="87"/>
        <end position="108"/>
    </location>
</feature>
<keyword evidence="8 9" id="KW-0961">Cell wall biogenesis/degradation</keyword>
<gene>
    <name evidence="8 10" type="primary">murJ</name>
    <name evidence="12" type="ORF">HSCHL_2188</name>
    <name evidence="10" type="ORF">KM312_08165</name>
    <name evidence="11" type="ORF">SA87_09815</name>
</gene>
<evidence type="ECO:0000313" key="10">
    <source>
        <dbReference type="EMBL" id="MBT9282609.1"/>
    </source>
</evidence>
<dbReference type="EMBL" id="JAHHQF010000061">
    <property type="protein sequence ID" value="MBT9282609.1"/>
    <property type="molecule type" value="Genomic_DNA"/>
</dbReference>
<dbReference type="AlphaFoldDB" id="A0A179ISU8"/>
<evidence type="ECO:0000256" key="8">
    <source>
        <dbReference type="HAMAP-Rule" id="MF_02078"/>
    </source>
</evidence>
<evidence type="ECO:0000256" key="1">
    <source>
        <dbReference type="ARBA" id="ARBA00004651"/>
    </source>
</evidence>
<keyword evidence="2 8" id="KW-1003">Cell membrane</keyword>
<dbReference type="InterPro" id="IPR004268">
    <property type="entry name" value="MurJ"/>
</dbReference>
<evidence type="ECO:0000256" key="9">
    <source>
        <dbReference type="PIRNR" id="PIRNR002869"/>
    </source>
</evidence>
<dbReference type="PRINTS" id="PR01806">
    <property type="entry name" value="VIRFACTRMVIN"/>
</dbReference>
<keyword evidence="6 8" id="KW-1133">Transmembrane helix</keyword>
<dbReference type="PIRSF" id="PIRSF002869">
    <property type="entry name" value="MviN"/>
    <property type="match status" value="1"/>
</dbReference>
<dbReference type="PANTHER" id="PTHR47019">
    <property type="entry name" value="LIPID II FLIPPASE MURJ"/>
    <property type="match status" value="1"/>
</dbReference>
<evidence type="ECO:0000256" key="6">
    <source>
        <dbReference type="ARBA" id="ARBA00022989"/>
    </source>
</evidence>
<keyword evidence="5 8" id="KW-0573">Peptidoglycan synthesis</keyword>
<dbReference type="Proteomes" id="UP000748108">
    <property type="component" value="Unassembled WGS sequence"/>
</dbReference>
<evidence type="ECO:0000256" key="4">
    <source>
        <dbReference type="ARBA" id="ARBA00022960"/>
    </source>
</evidence>
<evidence type="ECO:0000313" key="14">
    <source>
        <dbReference type="Proteomes" id="UP000244180"/>
    </source>
</evidence>
<proteinExistence type="inferred from homology"/>
<dbReference type="GO" id="GO:0034204">
    <property type="term" value="P:lipid translocation"/>
    <property type="evidence" value="ECO:0007669"/>
    <property type="project" value="TreeGrafter"/>
</dbReference>
<dbReference type="GO" id="GO:0005886">
    <property type="term" value="C:plasma membrane"/>
    <property type="evidence" value="ECO:0007669"/>
    <property type="project" value="UniProtKB-SubCell"/>
</dbReference>
<evidence type="ECO:0000256" key="7">
    <source>
        <dbReference type="ARBA" id="ARBA00023136"/>
    </source>
</evidence>
<evidence type="ECO:0000313" key="13">
    <source>
        <dbReference type="Proteomes" id="UP000243024"/>
    </source>
</evidence>
<keyword evidence="8 9" id="KW-0813">Transport</keyword>
<dbReference type="NCBIfam" id="TIGR01695">
    <property type="entry name" value="murJ_mviN"/>
    <property type="match status" value="1"/>
</dbReference>